<comment type="caution">
    <text evidence="2">The sequence shown here is derived from an EMBL/GenBank/DDBJ whole genome shotgun (WGS) entry which is preliminary data.</text>
</comment>
<keyword evidence="1" id="KW-1133">Transmembrane helix</keyword>
<proteinExistence type="predicted"/>
<dbReference type="EMBL" id="MFLY01000034">
    <property type="protein sequence ID" value="OGG72747.1"/>
    <property type="molecule type" value="Genomic_DNA"/>
</dbReference>
<evidence type="ECO:0000313" key="3">
    <source>
        <dbReference type="Proteomes" id="UP000177306"/>
    </source>
</evidence>
<feature type="transmembrane region" description="Helical" evidence="1">
    <location>
        <begin position="56"/>
        <end position="79"/>
    </location>
</feature>
<dbReference type="AlphaFoldDB" id="A0A1F6EGI8"/>
<accession>A0A1F6EGI8</accession>
<gene>
    <name evidence="2" type="ORF">A3A38_03750</name>
</gene>
<organism evidence="2 3">
    <name type="scientific">Candidatus Kaiserbacteria bacterium RIFCSPLOWO2_01_FULL_53_17</name>
    <dbReference type="NCBI Taxonomy" id="1798511"/>
    <lineage>
        <taxon>Bacteria</taxon>
        <taxon>Candidatus Kaiseribacteriota</taxon>
    </lineage>
</organism>
<sequence>MNLRAYTPLILGIIVIVAVLGMPLMLASPVHQEMGCPFAMGQTTICSMSIFEHVAHWRIAFAAIFAELLVVAALALIAVRQWELVALPEPGFVRIRLRSRAPARPTLFQELFSRGIVHPKVF</sequence>
<keyword evidence="1" id="KW-0472">Membrane</keyword>
<protein>
    <submittedName>
        <fullName evidence="2">Uncharacterized protein</fullName>
    </submittedName>
</protein>
<dbReference type="Proteomes" id="UP000177306">
    <property type="component" value="Unassembled WGS sequence"/>
</dbReference>
<name>A0A1F6EGI8_9BACT</name>
<keyword evidence="1" id="KW-0812">Transmembrane</keyword>
<evidence type="ECO:0000256" key="1">
    <source>
        <dbReference type="SAM" id="Phobius"/>
    </source>
</evidence>
<reference evidence="2 3" key="1">
    <citation type="journal article" date="2016" name="Nat. Commun.">
        <title>Thousands of microbial genomes shed light on interconnected biogeochemical processes in an aquifer system.</title>
        <authorList>
            <person name="Anantharaman K."/>
            <person name="Brown C.T."/>
            <person name="Hug L.A."/>
            <person name="Sharon I."/>
            <person name="Castelle C.J."/>
            <person name="Probst A.J."/>
            <person name="Thomas B.C."/>
            <person name="Singh A."/>
            <person name="Wilkins M.J."/>
            <person name="Karaoz U."/>
            <person name="Brodie E.L."/>
            <person name="Williams K.H."/>
            <person name="Hubbard S.S."/>
            <person name="Banfield J.F."/>
        </authorList>
    </citation>
    <scope>NUCLEOTIDE SEQUENCE [LARGE SCALE GENOMIC DNA]</scope>
</reference>
<evidence type="ECO:0000313" key="2">
    <source>
        <dbReference type="EMBL" id="OGG72747.1"/>
    </source>
</evidence>